<protein>
    <recommendedName>
        <fullName evidence="3">Lysozyme inhibitor LprI-like N-terminal domain-containing protein</fullName>
    </recommendedName>
</protein>
<evidence type="ECO:0000256" key="1">
    <source>
        <dbReference type="SAM" id="Coils"/>
    </source>
</evidence>
<dbReference type="EMBL" id="AP019416">
    <property type="protein sequence ID" value="BBI49877.1"/>
    <property type="molecule type" value="Genomic_DNA"/>
</dbReference>
<keyword evidence="2" id="KW-0732">Signal</keyword>
<proteinExistence type="predicted"/>
<feature type="chain" id="PRO_5046927624" description="Lysozyme inhibitor LprI-like N-terminal domain-containing protein" evidence="2">
    <location>
        <begin position="20"/>
        <end position="131"/>
    </location>
</feature>
<evidence type="ECO:0000256" key="2">
    <source>
        <dbReference type="SAM" id="SignalP"/>
    </source>
</evidence>
<organism evidence="4 5">
    <name type="scientific">Vreelandella olivaria</name>
    <dbReference type="NCBI Taxonomy" id="390919"/>
    <lineage>
        <taxon>Bacteria</taxon>
        <taxon>Pseudomonadati</taxon>
        <taxon>Pseudomonadota</taxon>
        <taxon>Gammaproteobacteria</taxon>
        <taxon>Oceanospirillales</taxon>
        <taxon>Halomonadaceae</taxon>
        <taxon>Vreelandella</taxon>
    </lineage>
</organism>
<name>A0ABM7GHK6_9GAMM</name>
<feature type="domain" description="Lysozyme inhibitor LprI-like N-terminal" evidence="3">
    <location>
        <begin position="33"/>
        <end position="123"/>
    </location>
</feature>
<evidence type="ECO:0000313" key="4">
    <source>
        <dbReference type="EMBL" id="BBI49877.1"/>
    </source>
</evidence>
<gene>
    <name evidence="4" type="ORF">HORIV_22980</name>
</gene>
<evidence type="ECO:0000313" key="5">
    <source>
        <dbReference type="Proteomes" id="UP000289555"/>
    </source>
</evidence>
<accession>A0ABM7GHK6</accession>
<dbReference type="PANTHER" id="PTHR39176">
    <property type="entry name" value="PERIPLASMIC PROTEIN-RELATED"/>
    <property type="match status" value="1"/>
</dbReference>
<sequence length="131" mass="14708">MKHSLLPLCLFSTTLLASAVVYGEEARQSHDACLESAVTTVDIVACITEEFEREDKRLNDNYQQLRSQLSDSRKEQLLTAQRAWIAYKEANCDFYADPEGGTLARISANSCVLTETTNRADELEALMQPME</sequence>
<reference evidence="5" key="1">
    <citation type="journal article" date="2019" name="Microbiol. Resour. Announc.">
        <title>Complete Genome Sequence of Halomonas olivaria, a Moderately Halophilic Bacterium Isolated from Olive Processing Effluents, Obtained by Nanopore Sequencing.</title>
        <authorList>
            <person name="Nagata S."/>
            <person name="Ii K.M."/>
            <person name="Tsukimi T."/>
            <person name="Miura M.C."/>
            <person name="Galipon J."/>
            <person name="Arakawa K."/>
        </authorList>
    </citation>
    <scope>NUCLEOTIDE SEQUENCE [LARGE SCALE GENOMIC DNA]</scope>
    <source>
        <strain evidence="5">TYRC17</strain>
    </source>
</reference>
<feature type="signal peptide" evidence="2">
    <location>
        <begin position="1"/>
        <end position="19"/>
    </location>
</feature>
<dbReference type="InterPro" id="IPR009739">
    <property type="entry name" value="LprI-like_N"/>
</dbReference>
<dbReference type="Gene3D" id="1.20.1270.180">
    <property type="match status" value="1"/>
</dbReference>
<feature type="coiled-coil region" evidence="1">
    <location>
        <begin position="48"/>
        <end position="75"/>
    </location>
</feature>
<dbReference type="Pfam" id="PF07007">
    <property type="entry name" value="LprI"/>
    <property type="match status" value="1"/>
</dbReference>
<dbReference type="PANTHER" id="PTHR39176:SF1">
    <property type="entry name" value="PERIPLASMIC PROTEIN"/>
    <property type="match status" value="1"/>
</dbReference>
<keyword evidence="5" id="KW-1185">Reference proteome</keyword>
<evidence type="ECO:0000259" key="3">
    <source>
        <dbReference type="Pfam" id="PF07007"/>
    </source>
</evidence>
<keyword evidence="1" id="KW-0175">Coiled coil</keyword>
<dbReference type="Proteomes" id="UP000289555">
    <property type="component" value="Chromosome"/>
</dbReference>